<organism evidence="2 3">
    <name type="scientific">Chanos chanos</name>
    <name type="common">Milkfish</name>
    <name type="synonym">Mugil chanos</name>
    <dbReference type="NCBI Taxonomy" id="29144"/>
    <lineage>
        <taxon>Eukaryota</taxon>
        <taxon>Metazoa</taxon>
        <taxon>Chordata</taxon>
        <taxon>Craniata</taxon>
        <taxon>Vertebrata</taxon>
        <taxon>Euteleostomi</taxon>
        <taxon>Actinopterygii</taxon>
        <taxon>Neopterygii</taxon>
        <taxon>Teleostei</taxon>
        <taxon>Ostariophysi</taxon>
        <taxon>Gonorynchiformes</taxon>
        <taxon>Chanidae</taxon>
        <taxon>Chanos</taxon>
    </lineage>
</organism>
<evidence type="ECO:0000313" key="3">
    <source>
        <dbReference type="RefSeq" id="XP_030645268.1"/>
    </source>
</evidence>
<feature type="compositionally biased region" description="Polar residues" evidence="1">
    <location>
        <begin position="253"/>
        <end position="265"/>
    </location>
</feature>
<accession>A0A6J2WLW2</accession>
<dbReference type="OrthoDB" id="8959848at2759"/>
<feature type="compositionally biased region" description="Basic and acidic residues" evidence="1">
    <location>
        <begin position="1"/>
        <end position="13"/>
    </location>
</feature>
<keyword evidence="2" id="KW-1185">Reference proteome</keyword>
<feature type="compositionally biased region" description="Basic and acidic residues" evidence="1">
    <location>
        <begin position="116"/>
        <end position="126"/>
    </location>
</feature>
<dbReference type="SMART" id="SM00384">
    <property type="entry name" value="AT_hook"/>
    <property type="match status" value="9"/>
</dbReference>
<name>A0A6J2WLW2_CHACN</name>
<dbReference type="Proteomes" id="UP000504632">
    <property type="component" value="Chromosome 12"/>
</dbReference>
<feature type="region of interest" description="Disordered" evidence="1">
    <location>
        <begin position="53"/>
        <end position="443"/>
    </location>
</feature>
<dbReference type="GO" id="GO:0003677">
    <property type="term" value="F:DNA binding"/>
    <property type="evidence" value="ECO:0007669"/>
    <property type="project" value="InterPro"/>
</dbReference>
<proteinExistence type="predicted"/>
<gene>
    <name evidence="3" type="primary">LOC115825624</name>
</gene>
<feature type="compositionally biased region" description="Basic residues" evidence="1">
    <location>
        <begin position="96"/>
        <end position="115"/>
    </location>
</feature>
<feature type="compositionally biased region" description="Low complexity" evidence="1">
    <location>
        <begin position="423"/>
        <end position="443"/>
    </location>
</feature>
<dbReference type="RefSeq" id="XP_030645268.1">
    <property type="nucleotide sequence ID" value="XM_030789408.1"/>
</dbReference>
<dbReference type="AlphaFoldDB" id="A0A6J2WLW2"/>
<feature type="compositionally biased region" description="Low complexity" evidence="1">
    <location>
        <begin position="208"/>
        <end position="217"/>
    </location>
</feature>
<dbReference type="InParanoid" id="A0A6J2WLW2"/>
<evidence type="ECO:0000256" key="1">
    <source>
        <dbReference type="SAM" id="MobiDB-lite"/>
    </source>
</evidence>
<dbReference type="PRINTS" id="PR00929">
    <property type="entry name" value="ATHOOK"/>
</dbReference>
<sequence>MEVEQKDISEDAPPKGNSHAPKRGRGRPRGAVAKKPTIVMVPYKRARVSKTVDLFSPDTVLMTKVRKRGRPKKNKVRGRPRKTPLTPEQEAERSLKRGQVRRRKLSKPLGRPRIHPRVDPSDVPKERRGRGRPRKYPPNPDVPLQKSLTSGGKKGHPPKVVDGVPRKRGRPLGSVKKKRGRQPGSAAVTQAIDNTPRKRGRPLGSGGPTKVTVPTTTDGEPRKRGRPRGSGAAPKQAPVDGVPRKRGRPPGSGASTKVPPQTQNGVPRKRGRPPGSGKAKVAVKEPSSDNDPGSAPTSNAEPRKRGRPLGSTKAKKAAMKLAASAITVTEQTESGDLPPAKRPKVSETQWTAPVESLSDNEADDGDRESANHQQAVSRGSAAVGEEQTGAKGQGEAASTNSQEEDARMNAAEEEEEVPVIKQGGSSKKSASSRASSGKTKSRQ</sequence>
<feature type="compositionally biased region" description="Polar residues" evidence="1">
    <location>
        <begin position="289"/>
        <end position="300"/>
    </location>
</feature>
<dbReference type="InterPro" id="IPR017956">
    <property type="entry name" value="AT_hook_DNA-bd_motif"/>
</dbReference>
<protein>
    <submittedName>
        <fullName evidence="3">Chromosomal protein D1</fullName>
    </submittedName>
</protein>
<feature type="compositionally biased region" description="Basic residues" evidence="1">
    <location>
        <begin position="64"/>
        <end position="82"/>
    </location>
</feature>
<feature type="compositionally biased region" description="Basic residues" evidence="1">
    <location>
        <begin position="166"/>
        <end position="181"/>
    </location>
</feature>
<reference evidence="3" key="1">
    <citation type="submission" date="2025-08" db="UniProtKB">
        <authorList>
            <consortium name="RefSeq"/>
        </authorList>
    </citation>
    <scope>IDENTIFICATION</scope>
</reference>
<evidence type="ECO:0000313" key="2">
    <source>
        <dbReference type="Proteomes" id="UP000504632"/>
    </source>
</evidence>
<feature type="region of interest" description="Disordered" evidence="1">
    <location>
        <begin position="1"/>
        <end position="37"/>
    </location>
</feature>
<dbReference type="GeneID" id="115825624"/>